<dbReference type="Proteomes" id="UP000275078">
    <property type="component" value="Unassembled WGS sequence"/>
</dbReference>
<feature type="region of interest" description="Disordered" evidence="1">
    <location>
        <begin position="1"/>
        <end position="70"/>
    </location>
</feature>
<feature type="compositionally biased region" description="Basic and acidic residues" evidence="1">
    <location>
        <begin position="31"/>
        <end position="42"/>
    </location>
</feature>
<evidence type="ECO:0000313" key="2">
    <source>
        <dbReference type="EMBL" id="RPA87664.1"/>
    </source>
</evidence>
<feature type="compositionally biased region" description="Low complexity" evidence="1">
    <location>
        <begin position="43"/>
        <end position="54"/>
    </location>
</feature>
<sequence length="463" mass="50284">MDENMSGSKNKRARGGMEIESPMPTKKARVAGKDGKERDGKSKAAAASMDASGAQESKGGIDARTEDERRAKKVGGAVFGMVGIRKDSMALAKRLGGDIHLEHYGSSLSAASSSAASGLSPLPLASLHPPVPTTPAVKAFSPIEKASCDVLVLITTYLDPEVAVIVRQSNSLFFRLFTKCSTHIARQIAVHNSHPAVQLIGENSSTLGFSVAWKYLEHLLELGRLRSSSLLEGREVNCPGFNTPEYLGLRMKHSLLRLTAQYLVVTKFGHTLGSAVLLPKHALLIPGLLHPVADIIKTLMDRCARSLGGFDETILDRTPMAEEMEGTVLSGVYSLVIDVLPCVRSVPFSQVLSFRGALGVFMDLNAIIRRPLEERVCLDVAIEAIFDARDLAPAAVLPKPHRIGILEGMKFSRMRMLADVPVGERSRLYDLAQMQPWRWLARITLTAEESGDKEDVQIPPFTA</sequence>
<gene>
    <name evidence="2" type="ORF">BJ508DRAFT_63226</name>
</gene>
<evidence type="ECO:0000313" key="3">
    <source>
        <dbReference type="Proteomes" id="UP000275078"/>
    </source>
</evidence>
<feature type="compositionally biased region" description="Basic and acidic residues" evidence="1">
    <location>
        <begin position="59"/>
        <end position="70"/>
    </location>
</feature>
<organism evidence="2 3">
    <name type="scientific">Ascobolus immersus RN42</name>
    <dbReference type="NCBI Taxonomy" id="1160509"/>
    <lineage>
        <taxon>Eukaryota</taxon>
        <taxon>Fungi</taxon>
        <taxon>Dikarya</taxon>
        <taxon>Ascomycota</taxon>
        <taxon>Pezizomycotina</taxon>
        <taxon>Pezizomycetes</taxon>
        <taxon>Pezizales</taxon>
        <taxon>Ascobolaceae</taxon>
        <taxon>Ascobolus</taxon>
    </lineage>
</organism>
<proteinExistence type="predicted"/>
<protein>
    <submittedName>
        <fullName evidence="2">Uncharacterized protein</fullName>
    </submittedName>
</protein>
<keyword evidence="3" id="KW-1185">Reference proteome</keyword>
<evidence type="ECO:0000256" key="1">
    <source>
        <dbReference type="SAM" id="MobiDB-lite"/>
    </source>
</evidence>
<dbReference type="AlphaFoldDB" id="A0A3N4J164"/>
<dbReference type="EMBL" id="ML119646">
    <property type="protein sequence ID" value="RPA87664.1"/>
    <property type="molecule type" value="Genomic_DNA"/>
</dbReference>
<name>A0A3N4J164_ASCIM</name>
<reference evidence="2 3" key="1">
    <citation type="journal article" date="2018" name="Nat. Ecol. Evol.">
        <title>Pezizomycetes genomes reveal the molecular basis of ectomycorrhizal truffle lifestyle.</title>
        <authorList>
            <person name="Murat C."/>
            <person name="Payen T."/>
            <person name="Noel B."/>
            <person name="Kuo A."/>
            <person name="Morin E."/>
            <person name="Chen J."/>
            <person name="Kohler A."/>
            <person name="Krizsan K."/>
            <person name="Balestrini R."/>
            <person name="Da Silva C."/>
            <person name="Montanini B."/>
            <person name="Hainaut M."/>
            <person name="Levati E."/>
            <person name="Barry K.W."/>
            <person name="Belfiori B."/>
            <person name="Cichocki N."/>
            <person name="Clum A."/>
            <person name="Dockter R.B."/>
            <person name="Fauchery L."/>
            <person name="Guy J."/>
            <person name="Iotti M."/>
            <person name="Le Tacon F."/>
            <person name="Lindquist E.A."/>
            <person name="Lipzen A."/>
            <person name="Malagnac F."/>
            <person name="Mello A."/>
            <person name="Molinier V."/>
            <person name="Miyauchi S."/>
            <person name="Poulain J."/>
            <person name="Riccioni C."/>
            <person name="Rubini A."/>
            <person name="Sitrit Y."/>
            <person name="Splivallo R."/>
            <person name="Traeger S."/>
            <person name="Wang M."/>
            <person name="Zifcakova L."/>
            <person name="Wipf D."/>
            <person name="Zambonelli A."/>
            <person name="Paolocci F."/>
            <person name="Nowrousian M."/>
            <person name="Ottonello S."/>
            <person name="Baldrian P."/>
            <person name="Spatafora J.W."/>
            <person name="Henrissat B."/>
            <person name="Nagy L.G."/>
            <person name="Aury J.M."/>
            <person name="Wincker P."/>
            <person name="Grigoriev I.V."/>
            <person name="Bonfante P."/>
            <person name="Martin F.M."/>
        </authorList>
    </citation>
    <scope>NUCLEOTIDE SEQUENCE [LARGE SCALE GENOMIC DNA]</scope>
    <source>
        <strain evidence="2 3">RN42</strain>
    </source>
</reference>
<accession>A0A3N4J164</accession>